<sequence length="112" mass="12725">MASRKMRPMRARVKQRIFPVVAKIVESVIPLSIPQHNPLSIPQQKNRCQKEELRELEEQKATIDKFAETGVKRELWFNELKKGCVASLASFPSEGCASFFCDCRGKGMPVAF</sequence>
<evidence type="ECO:0000313" key="1">
    <source>
        <dbReference type="EMBL" id="ONK66640.1"/>
    </source>
</evidence>
<name>A0A5P1ERJ5_ASPOF</name>
<dbReference type="AlphaFoldDB" id="A0A5P1ERJ5"/>
<gene>
    <name evidence="1" type="ORF">A4U43_C06F10450</name>
</gene>
<dbReference type="Proteomes" id="UP000243459">
    <property type="component" value="Chromosome 6"/>
</dbReference>
<protein>
    <submittedName>
        <fullName evidence="1">Uncharacterized protein</fullName>
    </submittedName>
</protein>
<proteinExistence type="predicted"/>
<dbReference type="Gramene" id="ONK66640">
    <property type="protein sequence ID" value="ONK66640"/>
    <property type="gene ID" value="A4U43_C06F10450"/>
</dbReference>
<evidence type="ECO:0000313" key="2">
    <source>
        <dbReference type="Proteomes" id="UP000243459"/>
    </source>
</evidence>
<accession>A0A5P1ERJ5</accession>
<organism evidence="1 2">
    <name type="scientific">Asparagus officinalis</name>
    <name type="common">Garden asparagus</name>
    <dbReference type="NCBI Taxonomy" id="4686"/>
    <lineage>
        <taxon>Eukaryota</taxon>
        <taxon>Viridiplantae</taxon>
        <taxon>Streptophyta</taxon>
        <taxon>Embryophyta</taxon>
        <taxon>Tracheophyta</taxon>
        <taxon>Spermatophyta</taxon>
        <taxon>Magnoliopsida</taxon>
        <taxon>Liliopsida</taxon>
        <taxon>Asparagales</taxon>
        <taxon>Asparagaceae</taxon>
        <taxon>Asparagoideae</taxon>
        <taxon>Asparagus</taxon>
    </lineage>
</organism>
<keyword evidence="2" id="KW-1185">Reference proteome</keyword>
<reference evidence="2" key="1">
    <citation type="journal article" date="2017" name="Nat. Commun.">
        <title>The asparagus genome sheds light on the origin and evolution of a young Y chromosome.</title>
        <authorList>
            <person name="Harkess A."/>
            <person name="Zhou J."/>
            <person name="Xu C."/>
            <person name="Bowers J.E."/>
            <person name="Van der Hulst R."/>
            <person name="Ayyampalayam S."/>
            <person name="Mercati F."/>
            <person name="Riccardi P."/>
            <person name="McKain M.R."/>
            <person name="Kakrana A."/>
            <person name="Tang H."/>
            <person name="Ray J."/>
            <person name="Groenendijk J."/>
            <person name="Arikit S."/>
            <person name="Mathioni S.M."/>
            <person name="Nakano M."/>
            <person name="Shan H."/>
            <person name="Telgmann-Rauber A."/>
            <person name="Kanno A."/>
            <person name="Yue Z."/>
            <person name="Chen H."/>
            <person name="Li W."/>
            <person name="Chen Y."/>
            <person name="Xu X."/>
            <person name="Zhang Y."/>
            <person name="Luo S."/>
            <person name="Chen H."/>
            <person name="Gao J."/>
            <person name="Mao Z."/>
            <person name="Pires J.C."/>
            <person name="Luo M."/>
            <person name="Kudrna D."/>
            <person name="Wing R.A."/>
            <person name="Meyers B.C."/>
            <person name="Yi K."/>
            <person name="Kong H."/>
            <person name="Lavrijsen P."/>
            <person name="Sunseri F."/>
            <person name="Falavigna A."/>
            <person name="Ye Y."/>
            <person name="Leebens-Mack J.H."/>
            <person name="Chen G."/>
        </authorList>
    </citation>
    <scope>NUCLEOTIDE SEQUENCE [LARGE SCALE GENOMIC DNA]</scope>
    <source>
        <strain evidence="2">cv. DH0086</strain>
    </source>
</reference>
<dbReference type="EMBL" id="CM007386">
    <property type="protein sequence ID" value="ONK66640.1"/>
    <property type="molecule type" value="Genomic_DNA"/>
</dbReference>